<reference evidence="2 3" key="1">
    <citation type="submission" date="2020-06" db="EMBL/GenBank/DDBJ databases">
        <title>Transcriptomic and genomic resources for Thalictrum thalictroides and T. hernandezii: Facilitating candidate gene discovery in an emerging model plant lineage.</title>
        <authorList>
            <person name="Arias T."/>
            <person name="Riano-Pachon D.M."/>
            <person name="Di Stilio V.S."/>
        </authorList>
    </citation>
    <scope>NUCLEOTIDE SEQUENCE [LARGE SCALE GENOMIC DNA]</scope>
    <source>
        <strain evidence="3">cv. WT478/WT964</strain>
        <tissue evidence="2">Leaves</tissue>
    </source>
</reference>
<organism evidence="2 3">
    <name type="scientific">Thalictrum thalictroides</name>
    <name type="common">Rue-anemone</name>
    <name type="synonym">Anemone thalictroides</name>
    <dbReference type="NCBI Taxonomy" id="46969"/>
    <lineage>
        <taxon>Eukaryota</taxon>
        <taxon>Viridiplantae</taxon>
        <taxon>Streptophyta</taxon>
        <taxon>Embryophyta</taxon>
        <taxon>Tracheophyta</taxon>
        <taxon>Spermatophyta</taxon>
        <taxon>Magnoliopsida</taxon>
        <taxon>Ranunculales</taxon>
        <taxon>Ranunculaceae</taxon>
        <taxon>Thalictroideae</taxon>
        <taxon>Thalictrum</taxon>
    </lineage>
</organism>
<sequence>MVFIVKGSPKTASAKKPLPKTASAKRPSRKSAPLKKPSSMAGAPKKVTFDTIVGSGSDVPEAEIPKAETPATPITTTTQTPTKDVSPSYVKTRNQIIEAQKSIEVKQKKGKKRSKKI</sequence>
<feature type="region of interest" description="Disordered" evidence="1">
    <location>
        <begin position="1"/>
        <end position="89"/>
    </location>
</feature>
<accession>A0A7J6V6B9</accession>
<protein>
    <submittedName>
        <fullName evidence="2">Uncharacterized protein</fullName>
    </submittedName>
</protein>
<evidence type="ECO:0000313" key="2">
    <source>
        <dbReference type="EMBL" id="KAF5180228.1"/>
    </source>
</evidence>
<dbReference type="Proteomes" id="UP000554482">
    <property type="component" value="Unassembled WGS sequence"/>
</dbReference>
<comment type="caution">
    <text evidence="2">The sequence shown here is derived from an EMBL/GenBank/DDBJ whole genome shotgun (WGS) entry which is preliminary data.</text>
</comment>
<dbReference type="EMBL" id="JABWDY010037705">
    <property type="protein sequence ID" value="KAF5180228.1"/>
    <property type="molecule type" value="Genomic_DNA"/>
</dbReference>
<proteinExistence type="predicted"/>
<dbReference type="AlphaFoldDB" id="A0A7J6V6B9"/>
<gene>
    <name evidence="2" type="ORF">FRX31_030185</name>
</gene>
<evidence type="ECO:0000256" key="1">
    <source>
        <dbReference type="SAM" id="MobiDB-lite"/>
    </source>
</evidence>
<keyword evidence="3" id="KW-1185">Reference proteome</keyword>
<evidence type="ECO:0000313" key="3">
    <source>
        <dbReference type="Proteomes" id="UP000554482"/>
    </source>
</evidence>
<feature type="compositionally biased region" description="Low complexity" evidence="1">
    <location>
        <begin position="69"/>
        <end position="82"/>
    </location>
</feature>
<name>A0A7J6V6B9_THATH</name>